<evidence type="ECO:0000313" key="2">
    <source>
        <dbReference type="Proteomes" id="UP000517759"/>
    </source>
</evidence>
<dbReference type="Proteomes" id="UP000517759">
    <property type="component" value="Unassembled WGS sequence"/>
</dbReference>
<name>A0A7W6AK77_9HYPH</name>
<organism evidence="1 2">
    <name type="scientific">Methylobacterium brachythecii</name>
    <dbReference type="NCBI Taxonomy" id="1176177"/>
    <lineage>
        <taxon>Bacteria</taxon>
        <taxon>Pseudomonadati</taxon>
        <taxon>Pseudomonadota</taxon>
        <taxon>Alphaproteobacteria</taxon>
        <taxon>Hyphomicrobiales</taxon>
        <taxon>Methylobacteriaceae</taxon>
        <taxon>Methylobacterium</taxon>
    </lineage>
</organism>
<evidence type="ECO:0000313" key="1">
    <source>
        <dbReference type="EMBL" id="MBB3904945.1"/>
    </source>
</evidence>
<comment type="caution">
    <text evidence="1">The sequence shown here is derived from an EMBL/GenBank/DDBJ whole genome shotgun (WGS) entry which is preliminary data.</text>
</comment>
<dbReference type="AlphaFoldDB" id="A0A7W6AK77"/>
<dbReference type="EMBL" id="JACIDN010000009">
    <property type="protein sequence ID" value="MBB3904945.1"/>
    <property type="molecule type" value="Genomic_DNA"/>
</dbReference>
<sequence>MTLVLGFLSLTLAMTLATGAAAVLWARFVARGLDDGEVPERAGHAGLDGRVW</sequence>
<protein>
    <submittedName>
        <fullName evidence="1">Uncharacterized protein</fullName>
    </submittedName>
</protein>
<dbReference type="RefSeq" id="WP_183509483.1">
    <property type="nucleotide sequence ID" value="NZ_BSPG01000066.1"/>
</dbReference>
<accession>A0A7W6AK77</accession>
<gene>
    <name evidence="1" type="ORF">GGR33_004471</name>
</gene>
<reference evidence="1 2" key="1">
    <citation type="submission" date="2020-08" db="EMBL/GenBank/DDBJ databases">
        <title>Genomic Encyclopedia of Type Strains, Phase IV (KMG-IV): sequencing the most valuable type-strain genomes for metagenomic binning, comparative biology and taxonomic classification.</title>
        <authorList>
            <person name="Goeker M."/>
        </authorList>
    </citation>
    <scope>NUCLEOTIDE SEQUENCE [LARGE SCALE GENOMIC DNA]</scope>
    <source>
        <strain evidence="1 2">DSM 24105</strain>
    </source>
</reference>
<proteinExistence type="predicted"/>